<reference evidence="1" key="2">
    <citation type="submission" date="2023-07" db="EMBL/GenBank/DDBJ databases">
        <authorList>
            <person name="Shen H."/>
        </authorList>
    </citation>
    <scope>NUCLEOTIDE SEQUENCE</scope>
    <source>
        <strain evidence="1">TNR-22</strain>
    </source>
</reference>
<keyword evidence="2" id="KW-1185">Reference proteome</keyword>
<comment type="caution">
    <text evidence="1">The sequence shown here is derived from an EMBL/GenBank/DDBJ whole genome shotgun (WGS) entry which is preliminary data.</text>
</comment>
<name>A0ABT8YJC3_9HYPH</name>
<evidence type="ECO:0000313" key="1">
    <source>
        <dbReference type="EMBL" id="MDO6963799.1"/>
    </source>
</evidence>
<sequence>MTGSSAALAGSNDFEGRWQFSSSQPAPWADPKLPPMASDDALFKNHPIVIGADSIDGPDMLNCGKTALSVDGLPYAGLFEGGLAVEPGNPAAAPDEAKAKRLAIDLGFTKEPVPTLSQGCSEILLHLRDPNTIMIGLDNRIYSFQRQ</sequence>
<dbReference type="RefSeq" id="WP_304375710.1">
    <property type="nucleotide sequence ID" value="NZ_JAUOZU010000006.1"/>
</dbReference>
<reference evidence="1" key="1">
    <citation type="journal article" date="2015" name="Int. J. Syst. Evol. Microbiol.">
        <title>Rhizobium alvei sp. nov., isolated from a freshwater river.</title>
        <authorList>
            <person name="Sheu S.Y."/>
            <person name="Huang H.W."/>
            <person name="Young C.C."/>
            <person name="Chen W.M."/>
        </authorList>
    </citation>
    <scope>NUCLEOTIDE SEQUENCE</scope>
    <source>
        <strain evidence="1">TNR-22</strain>
    </source>
</reference>
<dbReference type="EMBL" id="JAUOZU010000006">
    <property type="protein sequence ID" value="MDO6963799.1"/>
    <property type="molecule type" value="Genomic_DNA"/>
</dbReference>
<gene>
    <name evidence="1" type="ORF">Q4481_07505</name>
</gene>
<protein>
    <submittedName>
        <fullName evidence="1">Uncharacterized protein</fullName>
    </submittedName>
</protein>
<accession>A0ABT8YJC3</accession>
<proteinExistence type="predicted"/>
<dbReference type="Proteomes" id="UP001174932">
    <property type="component" value="Unassembled WGS sequence"/>
</dbReference>
<evidence type="ECO:0000313" key="2">
    <source>
        <dbReference type="Proteomes" id="UP001174932"/>
    </source>
</evidence>
<organism evidence="1 2">
    <name type="scientific">Rhizobium alvei</name>
    <dbReference type="NCBI Taxonomy" id="1132659"/>
    <lineage>
        <taxon>Bacteria</taxon>
        <taxon>Pseudomonadati</taxon>
        <taxon>Pseudomonadota</taxon>
        <taxon>Alphaproteobacteria</taxon>
        <taxon>Hyphomicrobiales</taxon>
        <taxon>Rhizobiaceae</taxon>
        <taxon>Rhizobium/Agrobacterium group</taxon>
        <taxon>Rhizobium</taxon>
    </lineage>
</organism>